<evidence type="ECO:0000313" key="3">
    <source>
        <dbReference type="Proteomes" id="UP000215896"/>
    </source>
</evidence>
<organism evidence="2 3">
    <name type="scientific">Enemella evansiae</name>
    <dbReference type="NCBI Taxonomy" id="2016499"/>
    <lineage>
        <taxon>Bacteria</taxon>
        <taxon>Bacillati</taxon>
        <taxon>Actinomycetota</taxon>
        <taxon>Actinomycetes</taxon>
        <taxon>Propionibacteriales</taxon>
        <taxon>Propionibacteriaceae</taxon>
        <taxon>Enemella</taxon>
    </lineage>
</organism>
<dbReference type="Pfam" id="PF13338">
    <property type="entry name" value="AbiEi_4"/>
    <property type="match status" value="1"/>
</dbReference>
<accession>A0A255GC53</accession>
<evidence type="ECO:0000259" key="1">
    <source>
        <dbReference type="Pfam" id="PF13338"/>
    </source>
</evidence>
<dbReference type="InterPro" id="IPR025159">
    <property type="entry name" value="AbiEi_N"/>
</dbReference>
<dbReference type="EMBL" id="NMVO01000013">
    <property type="protein sequence ID" value="OYO13487.1"/>
    <property type="molecule type" value="Genomic_DNA"/>
</dbReference>
<gene>
    <name evidence="2" type="ORF">CGZ94_10975</name>
</gene>
<dbReference type="Proteomes" id="UP000215896">
    <property type="component" value="Unassembled WGS sequence"/>
</dbReference>
<dbReference type="AlphaFoldDB" id="A0A255GC53"/>
<name>A0A255GC53_9ACTN</name>
<keyword evidence="3" id="KW-1185">Reference proteome</keyword>
<evidence type="ECO:0000313" key="2">
    <source>
        <dbReference type="EMBL" id="OYO13487.1"/>
    </source>
</evidence>
<sequence>MRWADNVLITTKELAEQGMRPHEIRAQVAAGKLVQVRRSVYRVPEPEGAGDPAVEPDGRSANELEHLQLIEATLGRLRPGACLSHQSAALTHELPIPDKLLGPVHVTRPGSGGKVGSSLHLHRSSVPAEHVVDTARGPVTSLAWTVVDLARTLPPIHAVAAIDKALARGLDRAEAMELLDRQPVRGNVSARAVLRFADGRSESVGESHSRWLMHELGLPAPQLQVKLLTEDGEYVARPDFLWEDCRVVGEFDGMIKYGRLLKPGQDISEVILAEKRREEAIRRLGYWVIRWVWRDLDDRDAFRKLITRGRQLGARAGA</sequence>
<protein>
    <recommendedName>
        <fullName evidence="1">AbiEi antitoxin N-terminal domain-containing protein</fullName>
    </recommendedName>
</protein>
<comment type="caution">
    <text evidence="2">The sequence shown here is derived from an EMBL/GenBank/DDBJ whole genome shotgun (WGS) entry which is preliminary data.</text>
</comment>
<proteinExistence type="predicted"/>
<dbReference type="OrthoDB" id="5143202at2"/>
<reference evidence="2 3" key="1">
    <citation type="submission" date="2017-07" db="EMBL/GenBank/DDBJ databases">
        <title>Draft whole genome sequences of clinical Proprionibacteriaceae strains.</title>
        <authorList>
            <person name="Bernier A.-M."/>
            <person name="Bernard K."/>
            <person name="Domingo M.-C."/>
        </authorList>
    </citation>
    <scope>NUCLEOTIDE SEQUENCE [LARGE SCALE GENOMIC DNA]</scope>
    <source>
        <strain evidence="2 3">NML 030167</strain>
    </source>
</reference>
<feature type="domain" description="AbiEi antitoxin N-terminal" evidence="1">
    <location>
        <begin position="8"/>
        <end position="44"/>
    </location>
</feature>